<feature type="region of interest" description="Disordered" evidence="1">
    <location>
        <begin position="1"/>
        <end position="40"/>
    </location>
</feature>
<feature type="region of interest" description="Disordered" evidence="1">
    <location>
        <begin position="193"/>
        <end position="224"/>
    </location>
</feature>
<keyword evidence="3" id="KW-1185">Reference proteome</keyword>
<dbReference type="AlphaFoldDB" id="A0AAW0F3U9"/>
<evidence type="ECO:0000256" key="1">
    <source>
        <dbReference type="SAM" id="MobiDB-lite"/>
    </source>
</evidence>
<proteinExistence type="predicted"/>
<feature type="region of interest" description="Disordered" evidence="1">
    <location>
        <begin position="396"/>
        <end position="418"/>
    </location>
</feature>
<feature type="region of interest" description="Disordered" evidence="1">
    <location>
        <begin position="113"/>
        <end position="149"/>
    </location>
</feature>
<feature type="compositionally biased region" description="Low complexity" evidence="1">
    <location>
        <begin position="115"/>
        <end position="127"/>
    </location>
</feature>
<reference evidence="2 3" key="1">
    <citation type="journal article" date="2021" name="MBio">
        <title>A New Model Trypanosomatid, Novymonas esmeraldas: Genomic Perception of Its 'Candidatus Pandoraea novymonadis' Endosymbiont.</title>
        <authorList>
            <person name="Zakharova A."/>
            <person name="Saura A."/>
            <person name="Butenko A."/>
            <person name="Podesvova L."/>
            <person name="Warmusova S."/>
            <person name="Kostygov A.Y."/>
            <person name="Nenarokova A."/>
            <person name="Lukes J."/>
            <person name="Opperdoes F.R."/>
            <person name="Yurchenko V."/>
        </authorList>
    </citation>
    <scope>NUCLEOTIDE SEQUENCE [LARGE SCALE GENOMIC DNA]</scope>
    <source>
        <strain evidence="2 3">E262AT.01</strain>
    </source>
</reference>
<evidence type="ECO:0000313" key="3">
    <source>
        <dbReference type="Proteomes" id="UP001430356"/>
    </source>
</evidence>
<sequence>MTTAVESEVPAASRASVAACGGPTRAATASPRAAPASARGAHDTAAGLWFFSQTRRELERHDGDDGGAAAPASPYGVAAQALRRRTRPGPTTYGTIAEFELDAPAAMHTTMATIRQQSQGRRPQRSGAARVTSTHASPRSTTASPRGVDSAAVAGDYVARLESRLAECDMMRSPVHPKQQRGSWQYQRSMSLSAGALPTPRRPDARRGSRPRPPLASTTPGSARVVALTEAWVEAEEEKRGAESRTETAAAADSFLEMPAHRALPSRAGQPSTDTCVARLRECKFRPFSAPTPPVCRRADAATTTTAAVDASAQPPWRQRLLAEPIQSYRVLKDAVEAPVPPTPSGEISLFGSARTRRGNLEKLRHGFQHQRFRLHGELEDRLEWRTRCRSAVLRRKSGEGGGPVSAIRSPATAPSSPHAAHVSALRASLLADVFAGGIGAAARQRQRQRAAAEQASPAALRSVWSREAARQAVQQEKGRLVALLQSFVVTCSAAALTLVAMEELRAETIRRVWHPEDGAEGNQPYLFYREQFLTLLRDKYDLQFSTLLSATNTVRPADTIDALPSQAEASFAWYAYETLPSRIG</sequence>
<protein>
    <submittedName>
        <fullName evidence="2">Uncharacterized protein</fullName>
    </submittedName>
</protein>
<name>A0AAW0F3U9_9TRYP</name>
<feature type="compositionally biased region" description="Polar residues" evidence="1">
    <location>
        <begin position="131"/>
        <end position="144"/>
    </location>
</feature>
<organism evidence="2 3">
    <name type="scientific">Novymonas esmeraldas</name>
    <dbReference type="NCBI Taxonomy" id="1808958"/>
    <lineage>
        <taxon>Eukaryota</taxon>
        <taxon>Discoba</taxon>
        <taxon>Euglenozoa</taxon>
        <taxon>Kinetoplastea</taxon>
        <taxon>Metakinetoplastina</taxon>
        <taxon>Trypanosomatida</taxon>
        <taxon>Trypanosomatidae</taxon>
        <taxon>Novymonas</taxon>
    </lineage>
</organism>
<accession>A0AAW0F3U9</accession>
<dbReference type="Proteomes" id="UP001430356">
    <property type="component" value="Unassembled WGS sequence"/>
</dbReference>
<feature type="compositionally biased region" description="Low complexity" evidence="1">
    <location>
        <begin position="22"/>
        <end position="39"/>
    </location>
</feature>
<comment type="caution">
    <text evidence="2">The sequence shown here is derived from an EMBL/GenBank/DDBJ whole genome shotgun (WGS) entry which is preliminary data.</text>
</comment>
<evidence type="ECO:0000313" key="2">
    <source>
        <dbReference type="EMBL" id="KAK7200933.1"/>
    </source>
</evidence>
<gene>
    <name evidence="2" type="ORF">NESM_000152200</name>
</gene>
<dbReference type="EMBL" id="JAECZO010000009">
    <property type="protein sequence ID" value="KAK7200933.1"/>
    <property type="molecule type" value="Genomic_DNA"/>
</dbReference>